<dbReference type="EMBL" id="JACJIQ010000008">
    <property type="protein sequence ID" value="MBA9077735.1"/>
    <property type="molecule type" value="Genomic_DNA"/>
</dbReference>
<organism evidence="1 2">
    <name type="scientific">Rufibacter quisquiliarum</name>
    <dbReference type="NCBI Taxonomy" id="1549639"/>
    <lineage>
        <taxon>Bacteria</taxon>
        <taxon>Pseudomonadati</taxon>
        <taxon>Bacteroidota</taxon>
        <taxon>Cytophagia</taxon>
        <taxon>Cytophagales</taxon>
        <taxon>Hymenobacteraceae</taxon>
        <taxon>Rufibacter</taxon>
    </lineage>
</organism>
<protein>
    <submittedName>
        <fullName evidence="1">LmbE family N-acetylglucosaminyl deacetylase</fullName>
    </submittedName>
</protein>
<evidence type="ECO:0000313" key="1">
    <source>
        <dbReference type="EMBL" id="MBA9077735.1"/>
    </source>
</evidence>
<name>A0A839GQE1_9BACT</name>
<dbReference type="RefSeq" id="WP_182513166.1">
    <property type="nucleotide sequence ID" value="NZ_JACJIQ010000008.1"/>
</dbReference>
<reference evidence="1 2" key="1">
    <citation type="submission" date="2020-08" db="EMBL/GenBank/DDBJ databases">
        <title>Genomic Encyclopedia of Type Strains, Phase IV (KMG-IV): sequencing the most valuable type-strain genomes for metagenomic binning, comparative biology and taxonomic classification.</title>
        <authorList>
            <person name="Goeker M."/>
        </authorList>
    </citation>
    <scope>NUCLEOTIDE SEQUENCE [LARGE SCALE GENOMIC DNA]</scope>
    <source>
        <strain evidence="1 2">DSM 29854</strain>
    </source>
</reference>
<dbReference type="Gene3D" id="3.40.50.10320">
    <property type="entry name" value="LmbE-like"/>
    <property type="match status" value="1"/>
</dbReference>
<dbReference type="NCBIfam" id="TIGR04183">
    <property type="entry name" value="Por_Secre_tail"/>
    <property type="match status" value="1"/>
</dbReference>
<keyword evidence="2" id="KW-1185">Reference proteome</keyword>
<sequence length="400" mass="44294">MQRFLLTLLLAFYGITLLGQNSPKKNVSFYVMAHQDDWQLFMGANAYKDIVKPNSKVVFIYLTAGQANKKDEAYWKAREAGANNSAAFAANAFGKTGTRKFITLQVKGHSVAVYYYKNTVSYFLRLPDGNLDGSGFPNTHNASLKKLHTAAISSLTAVDNSTTYTGWKDLEATVRGILERESIHFQHISVHGTDTDESQNKGDHTDHLMSGKLAVAASSGLANQNNFYINYNASGFEPNLSPEDLINKAALFAVYSQTLSAAHYDNSWDRGHLSCLPRMYVRTVTNPNRGKTGSSNVVIESPSQGLPPYLDTTQVTVKPNYPNPFKDQTTLLFSIPAAQEVELQITDPTGKKIFELPKQLKPAGIYRIKVEANDAWPPGIYLSILRIGTKNYCSKLLYTP</sequence>
<accession>A0A839GQE1</accession>
<dbReference type="Proteomes" id="UP000563094">
    <property type="component" value="Unassembled WGS sequence"/>
</dbReference>
<comment type="caution">
    <text evidence="1">The sequence shown here is derived from an EMBL/GenBank/DDBJ whole genome shotgun (WGS) entry which is preliminary data.</text>
</comment>
<evidence type="ECO:0000313" key="2">
    <source>
        <dbReference type="Proteomes" id="UP000563094"/>
    </source>
</evidence>
<gene>
    <name evidence="1" type="ORF">FHS90_002453</name>
</gene>
<dbReference type="AlphaFoldDB" id="A0A839GQE1"/>
<dbReference type="InterPro" id="IPR026444">
    <property type="entry name" value="Secre_tail"/>
</dbReference>
<dbReference type="Pfam" id="PF02585">
    <property type="entry name" value="PIG-L"/>
    <property type="match status" value="1"/>
</dbReference>
<proteinExistence type="predicted"/>
<dbReference type="InterPro" id="IPR024078">
    <property type="entry name" value="LmbE-like_dom_sf"/>
</dbReference>
<dbReference type="InterPro" id="IPR003737">
    <property type="entry name" value="GlcNAc_PI_deacetylase-related"/>
</dbReference>